<dbReference type="EMBL" id="DRHL01000037">
    <property type="protein sequence ID" value="HEB13489.1"/>
    <property type="molecule type" value="Genomic_DNA"/>
</dbReference>
<name>A0A7C1NPI8_UNCC3</name>
<gene>
    <name evidence="1" type="ORF">ENI13_00740</name>
</gene>
<proteinExistence type="predicted"/>
<organism evidence="1">
    <name type="scientific">candidate division CPR3 bacterium</name>
    <dbReference type="NCBI Taxonomy" id="2268181"/>
    <lineage>
        <taxon>Bacteria</taxon>
        <taxon>Bacteria division CPR3</taxon>
    </lineage>
</organism>
<protein>
    <submittedName>
        <fullName evidence="1">Uncharacterized protein</fullName>
    </submittedName>
</protein>
<sequence>MKRKKPLLDQPTPELVEKYVLQFQNSERYYVSDQAIIKLFSHFPENSHLEDILLKLSVINDLYSTNIYATFKMAKHIQRLKIDPELRKRSTAIVNKIAAFPITGKTINFYSFATKYCNWHDQNGYPIYDYFVERIIVAYRKRDQFAAFRKVDLMDYARYKNVLEQFRLFYDLQQFTFKRLDKFLWLYGKEKFPKKGSTKHSSGRGKPHR</sequence>
<reference evidence="1" key="1">
    <citation type="journal article" date="2020" name="mSystems">
        <title>Genome- and Community-Level Interaction Insights into Carbon Utilization and Element Cycling Functions of Hydrothermarchaeota in Hydrothermal Sediment.</title>
        <authorList>
            <person name="Zhou Z."/>
            <person name="Liu Y."/>
            <person name="Xu W."/>
            <person name="Pan J."/>
            <person name="Luo Z.H."/>
            <person name="Li M."/>
        </authorList>
    </citation>
    <scope>NUCLEOTIDE SEQUENCE [LARGE SCALE GENOMIC DNA]</scope>
    <source>
        <strain evidence="1">HyVt-369</strain>
    </source>
</reference>
<dbReference type="Proteomes" id="UP000885695">
    <property type="component" value="Unassembled WGS sequence"/>
</dbReference>
<comment type="caution">
    <text evidence="1">The sequence shown here is derived from an EMBL/GenBank/DDBJ whole genome shotgun (WGS) entry which is preliminary data.</text>
</comment>
<dbReference type="AlphaFoldDB" id="A0A7C1NPI8"/>
<accession>A0A7C1NPI8</accession>
<evidence type="ECO:0000313" key="1">
    <source>
        <dbReference type="EMBL" id="HEB13489.1"/>
    </source>
</evidence>